<dbReference type="EMBL" id="JACCFM010000001">
    <property type="protein sequence ID" value="NYJ19613.1"/>
    <property type="molecule type" value="Genomic_DNA"/>
</dbReference>
<reference evidence="1 2" key="1">
    <citation type="submission" date="2020-07" db="EMBL/GenBank/DDBJ databases">
        <title>Sequencing the genomes of 1000 actinobacteria strains.</title>
        <authorList>
            <person name="Klenk H.-P."/>
        </authorList>
    </citation>
    <scope>NUCLEOTIDE SEQUENCE [LARGE SCALE GENOMIC DNA]</scope>
    <source>
        <strain evidence="1 2">LI1</strain>
    </source>
</reference>
<evidence type="ECO:0000313" key="1">
    <source>
        <dbReference type="EMBL" id="NYJ19613.1"/>
    </source>
</evidence>
<gene>
    <name evidence="1" type="ORF">HNR05_001404</name>
</gene>
<accession>A0A7Z0J671</accession>
<name>A0A7Z0J671_9MICO</name>
<dbReference type="RefSeq" id="WP_179578349.1">
    <property type="nucleotide sequence ID" value="NZ_JACCFM010000001.1"/>
</dbReference>
<comment type="caution">
    <text evidence="1">The sequence shown here is derived from an EMBL/GenBank/DDBJ whole genome shotgun (WGS) entry which is preliminary data.</text>
</comment>
<organism evidence="1 2">
    <name type="scientific">Glaciibacter psychrotolerans</name>
    <dbReference type="NCBI Taxonomy" id="670054"/>
    <lineage>
        <taxon>Bacteria</taxon>
        <taxon>Bacillati</taxon>
        <taxon>Actinomycetota</taxon>
        <taxon>Actinomycetes</taxon>
        <taxon>Micrococcales</taxon>
        <taxon>Microbacteriaceae</taxon>
        <taxon>Glaciibacter</taxon>
    </lineage>
</organism>
<proteinExistence type="predicted"/>
<evidence type="ECO:0000313" key="2">
    <source>
        <dbReference type="Proteomes" id="UP000537260"/>
    </source>
</evidence>
<dbReference type="AlphaFoldDB" id="A0A7Z0J671"/>
<sequence length="129" mass="13733">MAEELISNLEFATKVGQTMCRSKADGGARCTGSCTDSAVERRREAARARYAAAKGAPVRKYGVNPPRKRNPKASPAKHSAFLAGDALDVIAAAVAELLALQKTGAPIRMADLDEQVRDAFMSELEATEP</sequence>
<keyword evidence="2" id="KW-1185">Reference proteome</keyword>
<protein>
    <submittedName>
        <fullName evidence="1">Uncharacterized protein</fullName>
    </submittedName>
</protein>
<dbReference type="Proteomes" id="UP000537260">
    <property type="component" value="Unassembled WGS sequence"/>
</dbReference>